<dbReference type="PANTHER" id="PTHR12969">
    <property type="entry name" value="NGD5/OSM-6/IFT52"/>
    <property type="match status" value="1"/>
</dbReference>
<comment type="caution">
    <text evidence="2">The sequence shown here is derived from an EMBL/GenBank/DDBJ whole genome shotgun (WGS) entry which is preliminary data.</text>
</comment>
<proteinExistence type="predicted"/>
<dbReference type="InterPro" id="IPR039975">
    <property type="entry name" value="IFT52"/>
</dbReference>
<dbReference type="PANTHER" id="PTHR12969:SF7">
    <property type="entry name" value="INTRAFLAGELLAR TRANSPORT PROTEIN 52 HOMOLOG"/>
    <property type="match status" value="1"/>
</dbReference>
<evidence type="ECO:0000313" key="2">
    <source>
        <dbReference type="EMBL" id="MFC3040428.1"/>
    </source>
</evidence>
<evidence type="ECO:0000313" key="3">
    <source>
        <dbReference type="Proteomes" id="UP001595279"/>
    </source>
</evidence>
<feature type="region of interest" description="Disordered" evidence="1">
    <location>
        <begin position="289"/>
        <end position="314"/>
    </location>
</feature>
<dbReference type="GO" id="GO:0004519">
    <property type="term" value="F:endonuclease activity"/>
    <property type="evidence" value="ECO:0007669"/>
    <property type="project" value="UniProtKB-KW"/>
</dbReference>
<accession>A0ABV7CWH9</accession>
<reference evidence="3" key="1">
    <citation type="journal article" date="2019" name="Int. J. Syst. Evol. Microbiol.">
        <title>The Global Catalogue of Microorganisms (GCM) 10K type strain sequencing project: providing services to taxonomists for standard genome sequencing and annotation.</title>
        <authorList>
            <consortium name="The Broad Institute Genomics Platform"/>
            <consortium name="The Broad Institute Genome Sequencing Center for Infectious Disease"/>
            <person name="Wu L."/>
            <person name="Ma J."/>
        </authorList>
    </citation>
    <scope>NUCLEOTIDE SEQUENCE [LARGE SCALE GENOMIC DNA]</scope>
    <source>
        <strain evidence="3">KCTC 13128</strain>
    </source>
</reference>
<dbReference type="InterPro" id="IPR029062">
    <property type="entry name" value="Class_I_gatase-like"/>
</dbReference>
<keyword evidence="2" id="KW-0540">Nuclease</keyword>
<protein>
    <submittedName>
        <fullName evidence="2">Endonuclease</fullName>
    </submittedName>
</protein>
<gene>
    <name evidence="2" type="ORF">ACFOGI_09170</name>
</gene>
<keyword evidence="2" id="KW-0255">Endonuclease</keyword>
<dbReference type="RefSeq" id="WP_390271663.1">
    <property type="nucleotide sequence ID" value="NZ_JBHRSA010000038.1"/>
</dbReference>
<dbReference type="Gene3D" id="3.40.50.880">
    <property type="match status" value="1"/>
</dbReference>
<dbReference type="EMBL" id="JBHRSA010000038">
    <property type="protein sequence ID" value="MFC3040428.1"/>
    <property type="molecule type" value="Genomic_DNA"/>
</dbReference>
<organism evidence="2 3">
    <name type="scientific">Virgibacillus xinjiangensis</name>
    <dbReference type="NCBI Taxonomy" id="393090"/>
    <lineage>
        <taxon>Bacteria</taxon>
        <taxon>Bacillati</taxon>
        <taxon>Bacillota</taxon>
        <taxon>Bacilli</taxon>
        <taxon>Bacillales</taxon>
        <taxon>Bacillaceae</taxon>
        <taxon>Virgibacillus</taxon>
    </lineage>
</organism>
<dbReference type="CDD" id="cd04486">
    <property type="entry name" value="YhcR_OBF_like"/>
    <property type="match status" value="1"/>
</dbReference>
<keyword evidence="2" id="KW-0378">Hydrolase</keyword>
<evidence type="ECO:0000256" key="1">
    <source>
        <dbReference type="SAM" id="MobiDB-lite"/>
    </source>
</evidence>
<keyword evidence="3" id="KW-1185">Reference proteome</keyword>
<feature type="compositionally biased region" description="Basic and acidic residues" evidence="1">
    <location>
        <begin position="297"/>
        <end position="307"/>
    </location>
</feature>
<dbReference type="SUPFAM" id="SSF52317">
    <property type="entry name" value="Class I glutamine amidotransferase-like"/>
    <property type="match status" value="1"/>
</dbReference>
<name>A0ABV7CWH9_9BACI</name>
<sequence>MKRRWNVVWMLVLTVIMTVTAVPIPFQAETMDDPAPTIIPESPNGQKVLFDNMHGQTAGQADWVMDGAFSDFAEGIAGNGYQVDELRKNSPLTVEDLEEYDVFVIPEANIPFKTSEQDAMVTYVENGGSIFFISDHYNADRNKNRWDSSEIMNGYRRGAHDDPTKGMSQDEKNSEAMQGVESSDWLSDNFGIRFRYNAPGTVVADHVVDPAETFGITEGVSEVTMHAGSTLAITDPETAKGILYLPENLDESDKWGPSVDEGIYHGGGVEEGPYAAISKLGEGKAAFIGDSSPVEDATPKYRNEETGKKKRTYDGFTDADNGTLLLNMVDWLAEDEAYQDFTEADVPLDEVSPLLEKEIPEHTTEPEAEPWTDPSPGYDWYDPSTFAPGSFGSSEDPVAEPEFTLDHETMLPNDQPFTIDVTAEGLAPGQTVSGYNLGIYLDGGQQIAKVQNADGSWPAHYGYSEDFSLQADSEGTATRTLTVQVNGDATGDANIRLRQGSTNLITTTATVGSDGGEESEESVEPISIQEARHTADGQSVAVEGVITTEPGLFGGKGFYLQDDTAGIYVFQHADGYSAGDDVKLQGTLTTYQGLKEITDIQQLEVTGKRDLPAFTLVDQIDESNQGERVSLEGNIQNLTSYWNAFEFDVENEGNLTRVRVDDRTDISFETFTSNFQEGDEVSVSGIASIFGDTYQLLVTEADHVQPTADHPPVINGLSDFTSFAITESYQVPVDVMDEDGDLEEVVIDINEKQMEDAIQLDPLEYTPGMYEVTVTASDEAGHVAEQTFSIEAVLPLSALDELVAEGAGQGYFDGKMEKRLMKKANDVQTAKNAPSRNGKWQALIHQMEAQAGKKVDGDYLDFWEKPADF</sequence>
<dbReference type="Proteomes" id="UP001595279">
    <property type="component" value="Unassembled WGS sequence"/>
</dbReference>